<dbReference type="Pfam" id="PF13581">
    <property type="entry name" value="HATPase_c_2"/>
    <property type="match status" value="1"/>
</dbReference>
<proteinExistence type="predicted"/>
<feature type="domain" description="Histidine kinase/HSP90-like ATPase" evidence="3">
    <location>
        <begin position="16"/>
        <end position="140"/>
    </location>
</feature>
<reference evidence="5" key="1">
    <citation type="journal article" date="2019" name="Int. J. Syst. Evol. Microbiol.">
        <title>The Global Catalogue of Microorganisms (GCM) 10K type strain sequencing project: providing services to taxonomists for standard genome sequencing and annotation.</title>
        <authorList>
            <consortium name="The Broad Institute Genomics Platform"/>
            <consortium name="The Broad Institute Genome Sequencing Center for Infectious Disease"/>
            <person name="Wu L."/>
            <person name="Ma J."/>
        </authorList>
    </citation>
    <scope>NUCLEOTIDE SEQUENCE [LARGE SCALE GENOMIC DNA]</scope>
    <source>
        <strain evidence="5">JCM 16908</strain>
    </source>
</reference>
<name>A0ABP7HTY1_9ACTN</name>
<feature type="compositionally biased region" description="Low complexity" evidence="2">
    <location>
        <begin position="172"/>
        <end position="194"/>
    </location>
</feature>
<dbReference type="Gene3D" id="3.30.565.10">
    <property type="entry name" value="Histidine kinase-like ATPase, C-terminal domain"/>
    <property type="match status" value="1"/>
</dbReference>
<dbReference type="PANTHER" id="PTHR35526">
    <property type="entry name" value="ANTI-SIGMA-F FACTOR RSBW-RELATED"/>
    <property type="match status" value="1"/>
</dbReference>
<evidence type="ECO:0000313" key="5">
    <source>
        <dbReference type="Proteomes" id="UP001500888"/>
    </source>
</evidence>
<gene>
    <name evidence="4" type="ORF">GCM10022226_16970</name>
</gene>
<keyword evidence="1" id="KW-0418">Kinase</keyword>
<dbReference type="InterPro" id="IPR050267">
    <property type="entry name" value="Anti-sigma-factor_SerPK"/>
</dbReference>
<evidence type="ECO:0000259" key="3">
    <source>
        <dbReference type="Pfam" id="PF13581"/>
    </source>
</evidence>
<protein>
    <recommendedName>
        <fullName evidence="3">Histidine kinase/HSP90-like ATPase domain-containing protein</fullName>
    </recommendedName>
</protein>
<keyword evidence="1" id="KW-0723">Serine/threonine-protein kinase</keyword>
<dbReference type="InterPro" id="IPR036890">
    <property type="entry name" value="HATPase_C_sf"/>
</dbReference>
<organism evidence="4 5">
    <name type="scientific">Sphaerisporangium flaviroseum</name>
    <dbReference type="NCBI Taxonomy" id="509199"/>
    <lineage>
        <taxon>Bacteria</taxon>
        <taxon>Bacillati</taxon>
        <taxon>Actinomycetota</taxon>
        <taxon>Actinomycetes</taxon>
        <taxon>Streptosporangiales</taxon>
        <taxon>Streptosporangiaceae</taxon>
        <taxon>Sphaerisporangium</taxon>
    </lineage>
</organism>
<comment type="caution">
    <text evidence="4">The sequence shown here is derived from an EMBL/GenBank/DDBJ whole genome shotgun (WGS) entry which is preliminary data.</text>
</comment>
<keyword evidence="5" id="KW-1185">Reference proteome</keyword>
<dbReference type="CDD" id="cd16936">
    <property type="entry name" value="HATPase_RsbW-like"/>
    <property type="match status" value="1"/>
</dbReference>
<feature type="compositionally biased region" description="Polar residues" evidence="2">
    <location>
        <begin position="196"/>
        <end position="208"/>
    </location>
</feature>
<dbReference type="Proteomes" id="UP001500888">
    <property type="component" value="Unassembled WGS sequence"/>
</dbReference>
<evidence type="ECO:0000313" key="4">
    <source>
        <dbReference type="EMBL" id="GAA3798210.1"/>
    </source>
</evidence>
<evidence type="ECO:0000256" key="2">
    <source>
        <dbReference type="SAM" id="MobiDB-lite"/>
    </source>
</evidence>
<dbReference type="SUPFAM" id="SSF55874">
    <property type="entry name" value="ATPase domain of HSP90 chaperone/DNA topoisomerase II/histidine kinase"/>
    <property type="match status" value="1"/>
</dbReference>
<feature type="region of interest" description="Disordered" evidence="2">
    <location>
        <begin position="161"/>
        <end position="217"/>
    </location>
</feature>
<dbReference type="EMBL" id="BAAAZR010000002">
    <property type="protein sequence ID" value="GAA3798210.1"/>
    <property type="molecule type" value="Genomic_DNA"/>
</dbReference>
<dbReference type="PANTHER" id="PTHR35526:SF3">
    <property type="entry name" value="ANTI-SIGMA-F FACTOR RSBW"/>
    <property type="match status" value="1"/>
</dbReference>
<dbReference type="InterPro" id="IPR003594">
    <property type="entry name" value="HATPase_dom"/>
</dbReference>
<evidence type="ECO:0000256" key="1">
    <source>
        <dbReference type="ARBA" id="ARBA00022527"/>
    </source>
</evidence>
<sequence length="265" mass="28742">MTRPREGWRRAFPGAPDQASEARWFVRFLLGSTPFADDAELVVGELVGNAVRHTRSGSPGGHFTVEITLTSPHQEPLRTPAAAVSVLITVYDLGGGGSPRFGDHDQWEDSCEEDGRGLLIVTAVADRVGFQGTPATGHRVWAYLARQPDQETTSAVIANRSHASSAVPANAPTPSSRAGASSASSDAAPTKPATWSRPSPSYRTTTPFTPHEDEMDSRIGPGLRTTIFFVWQRPFISISRTGRIFEAERPVYGNMMWIPPTLCLE</sequence>
<accession>A0ABP7HTY1</accession>
<keyword evidence="1" id="KW-0808">Transferase</keyword>